<dbReference type="PROSITE" id="PS50158">
    <property type="entry name" value="ZF_CCHC"/>
    <property type="match status" value="1"/>
</dbReference>
<dbReference type="InParanoid" id="A0A3B1KC43"/>
<keyword evidence="4" id="KW-0472">Membrane</keyword>
<dbReference type="Proteomes" id="UP000018467">
    <property type="component" value="Unassembled WGS sequence"/>
</dbReference>
<dbReference type="CDD" id="cd00303">
    <property type="entry name" value="retropepsin_like"/>
    <property type="match status" value="1"/>
</dbReference>
<dbReference type="PROSITE" id="PS50013">
    <property type="entry name" value="CHROMO_2"/>
    <property type="match status" value="1"/>
</dbReference>
<proteinExistence type="predicted"/>
<evidence type="ECO:0000256" key="3">
    <source>
        <dbReference type="SAM" id="MobiDB-lite"/>
    </source>
</evidence>
<feature type="transmembrane region" description="Helical" evidence="4">
    <location>
        <begin position="12"/>
        <end position="32"/>
    </location>
</feature>
<dbReference type="AlphaFoldDB" id="A0A3B1KC43"/>
<evidence type="ECO:0000259" key="5">
    <source>
        <dbReference type="PROSITE" id="PS50013"/>
    </source>
</evidence>
<comment type="subcellular location">
    <subcellularLocation>
        <location evidence="1">Nucleus</location>
    </subcellularLocation>
</comment>
<dbReference type="InterPro" id="IPR000953">
    <property type="entry name" value="Chromo/chromo_shadow_dom"/>
</dbReference>
<dbReference type="SUPFAM" id="SSF50630">
    <property type="entry name" value="Acid proteases"/>
    <property type="match status" value="1"/>
</dbReference>
<feature type="compositionally biased region" description="Low complexity" evidence="3">
    <location>
        <begin position="187"/>
        <end position="199"/>
    </location>
</feature>
<name>A0A3B1KC43_ASTMX</name>
<feature type="domain" description="CCHC-type" evidence="6">
    <location>
        <begin position="429"/>
        <end position="442"/>
    </location>
</feature>
<accession>A0A3B1KC43</accession>
<evidence type="ECO:0000259" key="6">
    <source>
        <dbReference type="PROSITE" id="PS50158"/>
    </source>
</evidence>
<keyword evidence="2" id="KW-0479">Metal-binding</keyword>
<feature type="compositionally biased region" description="Polar residues" evidence="3">
    <location>
        <begin position="392"/>
        <end position="401"/>
    </location>
</feature>
<reference evidence="8" key="2">
    <citation type="journal article" date="2014" name="Nat. Commun.">
        <title>The cavefish genome reveals candidate genes for eye loss.</title>
        <authorList>
            <person name="McGaugh S.E."/>
            <person name="Gross J.B."/>
            <person name="Aken B."/>
            <person name="Blin M."/>
            <person name="Borowsky R."/>
            <person name="Chalopin D."/>
            <person name="Hinaux H."/>
            <person name="Jeffery W.R."/>
            <person name="Keene A."/>
            <person name="Ma L."/>
            <person name="Minx P."/>
            <person name="Murphy D."/>
            <person name="O'Quin K.E."/>
            <person name="Retaux S."/>
            <person name="Rohner N."/>
            <person name="Searle S.M."/>
            <person name="Stahl B.A."/>
            <person name="Tabin C."/>
            <person name="Volff J.N."/>
            <person name="Yoshizawa M."/>
            <person name="Warren W.C."/>
        </authorList>
    </citation>
    <scope>NUCLEOTIDE SEQUENCE [LARGE SCALE GENOMIC DNA]</scope>
    <source>
        <strain evidence="8">female</strain>
    </source>
</reference>
<reference evidence="7" key="4">
    <citation type="submission" date="2025-09" db="UniProtKB">
        <authorList>
            <consortium name="Ensembl"/>
        </authorList>
    </citation>
    <scope>IDENTIFICATION</scope>
</reference>
<reference evidence="7" key="3">
    <citation type="submission" date="2025-08" db="UniProtKB">
        <authorList>
            <consortium name="Ensembl"/>
        </authorList>
    </citation>
    <scope>IDENTIFICATION</scope>
</reference>
<evidence type="ECO:0008006" key="9">
    <source>
        <dbReference type="Google" id="ProtNLM"/>
    </source>
</evidence>
<keyword evidence="2" id="KW-0863">Zinc-finger</keyword>
<feature type="compositionally biased region" description="Low complexity" evidence="3">
    <location>
        <begin position="779"/>
        <end position="799"/>
    </location>
</feature>
<dbReference type="InterPro" id="IPR005162">
    <property type="entry name" value="Retrotrans_gag_dom"/>
</dbReference>
<dbReference type="Gene3D" id="2.40.70.10">
    <property type="entry name" value="Acid Proteases"/>
    <property type="match status" value="1"/>
</dbReference>
<dbReference type="SUPFAM" id="SSF54160">
    <property type="entry name" value="Chromo domain-like"/>
    <property type="match status" value="1"/>
</dbReference>
<dbReference type="InterPro" id="IPR016197">
    <property type="entry name" value="Chromo-like_dom_sf"/>
</dbReference>
<dbReference type="Bgee" id="ENSAMXG00000039131">
    <property type="expression patterns" value="Expressed in testis and 9 other cell types or tissues"/>
</dbReference>
<dbReference type="GO" id="GO:0003676">
    <property type="term" value="F:nucleic acid binding"/>
    <property type="evidence" value="ECO:0007669"/>
    <property type="project" value="InterPro"/>
</dbReference>
<protein>
    <recommendedName>
        <fullName evidence="9">CCHC-type domain-containing protein</fullName>
    </recommendedName>
</protein>
<feature type="transmembrane region" description="Helical" evidence="4">
    <location>
        <begin position="81"/>
        <end position="102"/>
    </location>
</feature>
<dbReference type="Pfam" id="PF03732">
    <property type="entry name" value="Retrotrans_gag"/>
    <property type="match status" value="1"/>
</dbReference>
<evidence type="ECO:0000256" key="1">
    <source>
        <dbReference type="ARBA" id="ARBA00004123"/>
    </source>
</evidence>
<keyword evidence="4" id="KW-0812">Transmembrane</keyword>
<dbReference type="Gene3D" id="2.40.50.40">
    <property type="match status" value="1"/>
</dbReference>
<keyword evidence="4" id="KW-1133">Transmembrane helix</keyword>
<organism evidence="7 8">
    <name type="scientific">Astyanax mexicanus</name>
    <name type="common">Blind cave fish</name>
    <name type="synonym">Astyanax fasciatus mexicanus</name>
    <dbReference type="NCBI Taxonomy" id="7994"/>
    <lineage>
        <taxon>Eukaryota</taxon>
        <taxon>Metazoa</taxon>
        <taxon>Chordata</taxon>
        <taxon>Craniata</taxon>
        <taxon>Vertebrata</taxon>
        <taxon>Euteleostomi</taxon>
        <taxon>Actinopterygii</taxon>
        <taxon>Neopterygii</taxon>
        <taxon>Teleostei</taxon>
        <taxon>Ostariophysi</taxon>
        <taxon>Characiformes</taxon>
        <taxon>Characoidei</taxon>
        <taxon>Acestrorhamphidae</taxon>
        <taxon>Acestrorhamphinae</taxon>
        <taxon>Astyanax</taxon>
    </lineage>
</organism>
<feature type="region of interest" description="Disordered" evidence="3">
    <location>
        <begin position="187"/>
        <end position="207"/>
    </location>
</feature>
<sequence>MTLPLFFDYRFLPLPSLWIFSCITLDCLSFMFFGSPLILPALCMTIGLFIVSVFGLPLILLTSCMTTGLPHYPVKLSAPRYTVTGVLFILLISFSVPCGFLIKSLTGSASVCILCSTMTEYAASREQTAISDQLKTGLISQGQLLGQHQQTLVGVTHAVTELASQQANQQQQLTSILEHLQGLASANASSTANPSPMANTRPHNPSASSSGFFVCKPELYDGDPVKCSGFILQCSVYFSNSPVTTDQAKIGFIISRLSGKALEWATAVWDSISVASYTDFLDTFRSVFDHSRYGQSNGELLLALKQGHKPVATYALEFRTLAAGSGWNDAALLSVFKNGLNPDILRELACRDEALTLDPLIALSIRLDQLLSRRPKSSTHVASVPHPHVSASGFSGSTYAPESTPEPMDIQRSRLSAAERQRRIRFHLCLYCGEKGHHKAECGFLTRSMRPPATGKRVERVPRANVVRNLTPCRDSKSFSLPMILSSPTGSFPVAALVDSGSEGNFISLELVKEHNIPTKELRRPISIHAVDGKSVRSRPVTLQTVPLSLQASALHHEELSLFVLPSTEHPLILGMPWLKTHNPLISWPEGDITCILGFQPPLAPWTAVATEVPAVDDWMKRSEQVWEETHQQVSDALHQYKERSDRHRGSTPQYQPGDRVWLSTRDLRFEGECRKLVPKYIGLFKPLVPGPLAEGTPDDVPPAAVEGEASSTYAVREVLDSRRRGGVLQYLIDWEGYGPEERCWVAAGDVLDPAILAEFHARYPGKPAPRPRGRPKRSLSSSVPVRRGSRSLSPLLSGTSVATPVPPAGAPCSSGGRRRGRPRSRPTPSGEGTVTSGAVGTSCPSTLVSNGGCQPNNYNTQNAPPADNTHTADHVTPHLPRPVSPEY</sequence>
<dbReference type="Ensembl" id="ENSAMXT00000040379.1">
    <property type="protein sequence ID" value="ENSAMXP00000051640.1"/>
    <property type="gene ID" value="ENSAMXG00000039131.1"/>
</dbReference>
<dbReference type="SMART" id="SM00298">
    <property type="entry name" value="CHROMO"/>
    <property type="match status" value="1"/>
</dbReference>
<dbReference type="InterPro" id="IPR023780">
    <property type="entry name" value="Chromo_domain"/>
</dbReference>
<keyword evidence="8" id="KW-1185">Reference proteome</keyword>
<dbReference type="GO" id="GO:0008270">
    <property type="term" value="F:zinc ion binding"/>
    <property type="evidence" value="ECO:0007669"/>
    <property type="project" value="UniProtKB-KW"/>
</dbReference>
<evidence type="ECO:0000256" key="4">
    <source>
        <dbReference type="SAM" id="Phobius"/>
    </source>
</evidence>
<feature type="region of interest" description="Disordered" evidence="3">
    <location>
        <begin position="764"/>
        <end position="888"/>
    </location>
</feature>
<feature type="region of interest" description="Disordered" evidence="3">
    <location>
        <begin position="392"/>
        <end position="415"/>
    </location>
</feature>
<dbReference type="InterPro" id="IPR001878">
    <property type="entry name" value="Znf_CCHC"/>
</dbReference>
<dbReference type="InterPro" id="IPR021109">
    <property type="entry name" value="Peptidase_aspartic_dom_sf"/>
</dbReference>
<dbReference type="GO" id="GO:0005634">
    <property type="term" value="C:nucleus"/>
    <property type="evidence" value="ECO:0007669"/>
    <property type="project" value="UniProtKB-SubCell"/>
</dbReference>
<keyword evidence="2" id="KW-0862">Zinc</keyword>
<feature type="transmembrane region" description="Helical" evidence="4">
    <location>
        <begin position="38"/>
        <end position="61"/>
    </location>
</feature>
<dbReference type="Pfam" id="PF08284">
    <property type="entry name" value="RVP_2"/>
    <property type="match status" value="1"/>
</dbReference>
<dbReference type="GeneTree" id="ENSGT00950000183173"/>
<evidence type="ECO:0000313" key="8">
    <source>
        <dbReference type="Proteomes" id="UP000018467"/>
    </source>
</evidence>
<evidence type="ECO:0000256" key="2">
    <source>
        <dbReference type="PROSITE-ProRule" id="PRU00047"/>
    </source>
</evidence>
<feature type="domain" description="Chromo" evidence="5">
    <location>
        <begin position="714"/>
        <end position="772"/>
    </location>
</feature>
<feature type="compositionally biased region" description="Polar residues" evidence="3">
    <location>
        <begin position="833"/>
        <end position="864"/>
    </location>
</feature>
<dbReference type="Pfam" id="PF00385">
    <property type="entry name" value="Chromo"/>
    <property type="match status" value="1"/>
</dbReference>
<dbReference type="PANTHER" id="PTHR15503">
    <property type="entry name" value="LDOC1 RELATED"/>
    <property type="match status" value="1"/>
</dbReference>
<reference evidence="8" key="1">
    <citation type="submission" date="2013-03" db="EMBL/GenBank/DDBJ databases">
        <authorList>
            <person name="Jeffery W."/>
            <person name="Warren W."/>
            <person name="Wilson R.K."/>
        </authorList>
    </citation>
    <scope>NUCLEOTIDE SEQUENCE</scope>
    <source>
        <strain evidence="8">female</strain>
    </source>
</reference>
<evidence type="ECO:0000313" key="7">
    <source>
        <dbReference type="Ensembl" id="ENSAMXP00000051640.1"/>
    </source>
</evidence>
<dbReference type="InterPro" id="IPR032567">
    <property type="entry name" value="RTL1-rel"/>
</dbReference>
<dbReference type="PANTHER" id="PTHR15503:SF22">
    <property type="entry name" value="TRANSPOSON TY3-I GAG POLYPROTEIN"/>
    <property type="match status" value="1"/>
</dbReference>